<dbReference type="PIRSF" id="PIRSF035875">
    <property type="entry name" value="RNase_BN"/>
    <property type="match status" value="1"/>
</dbReference>
<feature type="transmembrane region" description="Helical" evidence="6">
    <location>
        <begin position="217"/>
        <end position="241"/>
    </location>
</feature>
<evidence type="ECO:0000256" key="1">
    <source>
        <dbReference type="ARBA" id="ARBA00004651"/>
    </source>
</evidence>
<evidence type="ECO:0000313" key="8">
    <source>
        <dbReference type="Proteomes" id="UP000248311"/>
    </source>
</evidence>
<evidence type="ECO:0000313" key="7">
    <source>
        <dbReference type="EMBL" id="PYE86017.1"/>
    </source>
</evidence>
<dbReference type="Proteomes" id="UP000248311">
    <property type="component" value="Unassembled WGS sequence"/>
</dbReference>
<reference evidence="7 8" key="1">
    <citation type="submission" date="2018-06" db="EMBL/GenBank/DDBJ databases">
        <title>Genomic Encyclopedia of Type Strains, Phase III (KMG-III): the genomes of soil and plant-associated and newly described type strains.</title>
        <authorList>
            <person name="Whitman W."/>
        </authorList>
    </citation>
    <scope>NUCLEOTIDE SEQUENCE [LARGE SCALE GENOMIC DNA]</scope>
    <source>
        <strain evidence="7 8">CECT 9025</strain>
    </source>
</reference>
<keyword evidence="8" id="KW-1185">Reference proteome</keyword>
<dbReference type="Pfam" id="PF03631">
    <property type="entry name" value="Virul_fac_BrkB"/>
    <property type="match status" value="1"/>
</dbReference>
<comment type="caution">
    <text evidence="7">The sequence shown here is derived from an EMBL/GenBank/DDBJ whole genome shotgun (WGS) entry which is preliminary data.</text>
</comment>
<dbReference type="AlphaFoldDB" id="A0A318T207"/>
<keyword evidence="5 6" id="KW-0472">Membrane</keyword>
<dbReference type="EMBL" id="QJTE01000001">
    <property type="protein sequence ID" value="PYE86017.1"/>
    <property type="molecule type" value="Genomic_DNA"/>
</dbReference>
<feature type="transmembrane region" description="Helical" evidence="6">
    <location>
        <begin position="49"/>
        <end position="69"/>
    </location>
</feature>
<gene>
    <name evidence="7" type="ORF">DFP88_101692</name>
</gene>
<comment type="subcellular location">
    <subcellularLocation>
        <location evidence="1">Cell membrane</location>
        <topology evidence="1">Multi-pass membrane protein</topology>
    </subcellularLocation>
</comment>
<evidence type="ECO:0000256" key="5">
    <source>
        <dbReference type="ARBA" id="ARBA00023136"/>
    </source>
</evidence>
<sequence>MTDSASERRERIGVIFRTRRVVMGVVGLIGDVQLGLIAAGVAFYSIFAVFPAIAAMISVFGLLADPAVIEEQLQMMQELIPAEAYLLLADQVRALVTAETGALGLTTLISIGVALFSARNGVASLILGLNQIHDRPNRGGIRHIVVAITLTATLILIAIVALLVIVVAPLALAVVPLGPFATLLLEVLRWLIALAVVLAALGVIYRFGPNMRGSRGAWLTPGALLVVVLWLAASAGFSFYLTNFGSYNEVYGSLGAAVAMLMWLYISAFLVLLGAAVNVVLRRERRRLRQA</sequence>
<feature type="transmembrane region" description="Helical" evidence="6">
    <location>
        <begin position="187"/>
        <end position="205"/>
    </location>
</feature>
<feature type="transmembrane region" description="Helical" evidence="6">
    <location>
        <begin position="144"/>
        <end position="175"/>
    </location>
</feature>
<feature type="transmembrane region" description="Helical" evidence="6">
    <location>
        <begin position="261"/>
        <end position="281"/>
    </location>
</feature>
<keyword evidence="4 6" id="KW-1133">Transmembrane helix</keyword>
<dbReference type="PANTHER" id="PTHR30213:SF0">
    <property type="entry name" value="UPF0761 MEMBRANE PROTEIN YIHY"/>
    <property type="match status" value="1"/>
</dbReference>
<dbReference type="NCBIfam" id="TIGR00765">
    <property type="entry name" value="yihY_not_rbn"/>
    <property type="match status" value="1"/>
</dbReference>
<dbReference type="GO" id="GO:0005886">
    <property type="term" value="C:plasma membrane"/>
    <property type="evidence" value="ECO:0007669"/>
    <property type="project" value="UniProtKB-SubCell"/>
</dbReference>
<evidence type="ECO:0000256" key="6">
    <source>
        <dbReference type="SAM" id="Phobius"/>
    </source>
</evidence>
<dbReference type="InterPro" id="IPR017039">
    <property type="entry name" value="Virul_fac_BrkB"/>
</dbReference>
<name>A0A318T207_9RHOB</name>
<dbReference type="PANTHER" id="PTHR30213">
    <property type="entry name" value="INNER MEMBRANE PROTEIN YHJD"/>
    <property type="match status" value="1"/>
</dbReference>
<dbReference type="RefSeq" id="WP_245904659.1">
    <property type="nucleotide sequence ID" value="NZ_QJTE01000001.1"/>
</dbReference>
<evidence type="ECO:0000256" key="3">
    <source>
        <dbReference type="ARBA" id="ARBA00022692"/>
    </source>
</evidence>
<feature type="transmembrane region" description="Helical" evidence="6">
    <location>
        <begin position="21"/>
        <end position="43"/>
    </location>
</feature>
<accession>A0A318T207</accession>
<evidence type="ECO:0000256" key="2">
    <source>
        <dbReference type="ARBA" id="ARBA00022475"/>
    </source>
</evidence>
<proteinExistence type="predicted"/>
<keyword evidence="2" id="KW-1003">Cell membrane</keyword>
<organism evidence="7 8">
    <name type="scientific">Pseudoroseicyclus aestuarii</name>
    <dbReference type="NCBI Taxonomy" id="1795041"/>
    <lineage>
        <taxon>Bacteria</taxon>
        <taxon>Pseudomonadati</taxon>
        <taxon>Pseudomonadota</taxon>
        <taxon>Alphaproteobacteria</taxon>
        <taxon>Rhodobacterales</taxon>
        <taxon>Paracoccaceae</taxon>
        <taxon>Pseudoroseicyclus</taxon>
    </lineage>
</organism>
<keyword evidence="3 6" id="KW-0812">Transmembrane</keyword>
<evidence type="ECO:0000256" key="4">
    <source>
        <dbReference type="ARBA" id="ARBA00022989"/>
    </source>
</evidence>
<protein>
    <submittedName>
        <fullName evidence="7">Membrane protein</fullName>
    </submittedName>
</protein>